<dbReference type="Pfam" id="PF13332">
    <property type="entry name" value="Fil_haemagg_2"/>
    <property type="match status" value="6"/>
</dbReference>
<feature type="compositionally biased region" description="Polar residues" evidence="6">
    <location>
        <begin position="2092"/>
        <end position="2108"/>
    </location>
</feature>
<proteinExistence type="inferred from homology"/>
<dbReference type="SUPFAM" id="SSF51126">
    <property type="entry name" value="Pectin lyase-like"/>
    <property type="match status" value="1"/>
</dbReference>
<dbReference type="SMART" id="SM00912">
    <property type="entry name" value="Haemagg_act"/>
    <property type="match status" value="1"/>
</dbReference>
<dbReference type="InterPro" id="IPR010069">
    <property type="entry name" value="CdiA_FHA1_rpt"/>
</dbReference>
<dbReference type="Pfam" id="PF05594">
    <property type="entry name" value="Fil_haemagg"/>
    <property type="match status" value="13"/>
</dbReference>
<dbReference type="InterPro" id="IPR008638">
    <property type="entry name" value="FhaB/CdiA-like_TPS"/>
</dbReference>
<evidence type="ECO:0000256" key="6">
    <source>
        <dbReference type="SAM" id="MobiDB-lite"/>
    </source>
</evidence>
<dbReference type="GO" id="GO:0003824">
    <property type="term" value="F:catalytic activity"/>
    <property type="evidence" value="ECO:0007669"/>
    <property type="project" value="UniProtKB-ARBA"/>
</dbReference>
<evidence type="ECO:0000313" key="11">
    <source>
        <dbReference type="Proteomes" id="UP000233778"/>
    </source>
</evidence>
<keyword evidence="3" id="KW-1266">Target cell cytoplasm</keyword>
<dbReference type="KEGG" id="sera:Ser39006_012885"/>
<dbReference type="InterPro" id="IPR012334">
    <property type="entry name" value="Pectin_lyas_fold"/>
</dbReference>
<evidence type="ECO:0000313" key="8">
    <source>
        <dbReference type="EMBL" id="AUH00625.1"/>
    </source>
</evidence>
<dbReference type="NCBIfam" id="TIGR01731">
    <property type="entry name" value="fil_hemag_20aa"/>
    <property type="match status" value="22"/>
</dbReference>
<protein>
    <submittedName>
        <fullName evidence="9">Hemolysin BL-binding protein</fullName>
    </submittedName>
</protein>
<feature type="region of interest" description="Disordered" evidence="6">
    <location>
        <begin position="2084"/>
        <end position="2108"/>
    </location>
</feature>
<dbReference type="InterPro" id="IPR011050">
    <property type="entry name" value="Pectin_lyase_fold/virulence"/>
</dbReference>
<feature type="domain" description="Filamentous haemagglutinin FhaB/tRNA nuclease CdiA-like TPS" evidence="7">
    <location>
        <begin position="57"/>
        <end position="178"/>
    </location>
</feature>
<evidence type="ECO:0000256" key="1">
    <source>
        <dbReference type="ARBA" id="ARBA00004219"/>
    </source>
</evidence>
<evidence type="ECO:0000259" key="7">
    <source>
        <dbReference type="SMART" id="SM00912"/>
    </source>
</evidence>
<reference evidence="8 11" key="3">
    <citation type="submission" date="2017-11" db="EMBL/GenBank/DDBJ databases">
        <title>Complete genome sequence of Serratia sp. ATCC 39006 LacA.</title>
        <authorList>
            <person name="Hampton H.G."/>
            <person name="Jackson S.A."/>
            <person name="Jauregui R."/>
            <person name="Poulter G.T.M."/>
            <person name="Salmond G.P.C."/>
            <person name="Fineran P.C."/>
        </authorList>
    </citation>
    <scope>NUCLEOTIDE SEQUENCE [LARGE SCALE GENOMIC DNA]</scope>
    <source>
        <strain evidence="8 11">ATCC 39006</strain>
    </source>
</reference>
<reference evidence="9" key="2">
    <citation type="submission" date="2013-09" db="EMBL/GenBank/DDBJ databases">
        <authorList>
            <person name="Wang G."/>
            <person name="Yang Y."/>
            <person name="Su Y."/>
        </authorList>
    </citation>
    <scope>NUCLEOTIDE SEQUENCE</scope>
    <source>
        <strain evidence="9">ATCC 39006</strain>
    </source>
</reference>
<dbReference type="STRING" id="104623.Ser39006_02895"/>
<comment type="subcellular location">
    <subcellularLocation>
        <location evidence="1">Target cell</location>
        <location evidence="1">Target cell cytoplasm</location>
    </subcellularLocation>
</comment>
<dbReference type="InterPro" id="IPR025157">
    <property type="entry name" value="Hemagglutinin_rpt"/>
</dbReference>
<evidence type="ECO:0000313" key="10">
    <source>
        <dbReference type="Proteomes" id="UP000017700"/>
    </source>
</evidence>
<name>A0A2I5T7R9_SERS3</name>
<reference evidence="9 10" key="1">
    <citation type="journal article" date="2013" name="Genome Announc.">
        <title>Draft genome sequence of Serratia sp. strain ATCC 39006, a model bacterium for analysis of the biosynthesis and regulation of prodigiosin, a carbapenem, and gas vesicles.</title>
        <authorList>
            <person name="Fineran P.C."/>
            <person name="Iglesias Cans M.C."/>
            <person name="Ramsay J.P."/>
            <person name="Wilf N.M."/>
            <person name="Cossyleon D."/>
            <person name="McNeil M.B."/>
            <person name="Williamson N.R."/>
            <person name="Monson R.E."/>
            <person name="Becher S.A."/>
            <person name="Stanton J.A."/>
            <person name="Brugger K."/>
            <person name="Brown S.D."/>
            <person name="Salmond G.P."/>
        </authorList>
    </citation>
    <scope>NUCLEOTIDE SEQUENCE [LARGE SCALE GENOMIC DNA]</scope>
    <source>
        <strain evidence="9">ATCC 39006</strain>
        <strain evidence="10">ATCC 39006 / SC 11482</strain>
    </source>
</reference>
<dbReference type="Pfam" id="PF04829">
    <property type="entry name" value="PT-VENN"/>
    <property type="match status" value="1"/>
</dbReference>
<reference evidence="9" key="4">
    <citation type="submission" date="2017-11" db="EMBL/GenBank/DDBJ databases">
        <title>Complete genome sequence of Serratia sp. ATCC 39006.</title>
        <authorList>
            <person name="Hampton H.G."/>
            <person name="Jackson S.A."/>
            <person name="Jauregui R."/>
            <person name="Poulter G.T.M."/>
            <person name="Salmond G.P.C."/>
            <person name="Fineran P.C."/>
        </authorList>
    </citation>
    <scope>NUCLEOTIDE SEQUENCE</scope>
    <source>
        <strain evidence="9">ATCC 39006</strain>
    </source>
</reference>
<evidence type="ECO:0000313" key="9">
    <source>
        <dbReference type="EMBL" id="AUH04946.1"/>
    </source>
</evidence>
<dbReference type="Gene3D" id="2.160.20.10">
    <property type="entry name" value="Single-stranded right-handed beta-helix, Pectin lyase-like"/>
    <property type="match status" value="1"/>
</dbReference>
<dbReference type="InterPro" id="IPR006914">
    <property type="entry name" value="VENN_dom"/>
</dbReference>
<dbReference type="InterPro" id="IPR008619">
    <property type="entry name" value="Filamentous_hemagglutn_rpt"/>
</dbReference>
<dbReference type="Proteomes" id="UP000233778">
    <property type="component" value="Chromosome"/>
</dbReference>
<comment type="similarity">
    <text evidence="5">In the N-terminal section; belongs to the CdiA toxin family.</text>
</comment>
<evidence type="ECO:0000256" key="2">
    <source>
        <dbReference type="ARBA" id="ARBA00022656"/>
    </source>
</evidence>
<organism evidence="9 10">
    <name type="scientific">Serratia sp. (strain ATCC 39006)</name>
    <name type="common">Prodigiosinella confusarubida</name>
    <dbReference type="NCBI Taxonomy" id="104623"/>
    <lineage>
        <taxon>Bacteria</taxon>
        <taxon>Pseudomonadati</taxon>
        <taxon>Pseudomonadota</taxon>
        <taxon>Gammaproteobacteria</taxon>
        <taxon>Enterobacterales</taxon>
        <taxon>Pectobacteriaceae</taxon>
        <taxon>Prodigiosinella</taxon>
    </lineage>
</organism>
<dbReference type="EMBL" id="CP025084">
    <property type="protein sequence ID" value="AUH04946.1"/>
    <property type="molecule type" value="Genomic_DNA"/>
</dbReference>
<dbReference type="Proteomes" id="UP000017700">
    <property type="component" value="Chromosome"/>
</dbReference>
<dbReference type="KEGG" id="serq:CWC46_12880"/>
<accession>A0A2I5T7R9</accession>
<dbReference type="NCBIfam" id="TIGR01901">
    <property type="entry name" value="adhes_NPXG"/>
    <property type="match status" value="1"/>
</dbReference>
<evidence type="ECO:0000256" key="3">
    <source>
        <dbReference type="ARBA" id="ARBA00022913"/>
    </source>
</evidence>
<dbReference type="EMBL" id="CP025085">
    <property type="protein sequence ID" value="AUH00625.1"/>
    <property type="molecule type" value="Genomic_DNA"/>
</dbReference>
<evidence type="ECO:0000256" key="5">
    <source>
        <dbReference type="ARBA" id="ARBA00024043"/>
    </source>
</evidence>
<dbReference type="Pfam" id="PF05860">
    <property type="entry name" value="TPS"/>
    <property type="match status" value="1"/>
</dbReference>
<keyword evidence="2" id="KW-0800">Toxin</keyword>
<keyword evidence="4" id="KW-0843">Virulence</keyword>
<keyword evidence="10" id="KW-1185">Reference proteome</keyword>
<sequence>MRSDRDNYRSSGMKPVKTTQRLLSYVLIYLVAMQPLLPAMAAAVSVASGNTSLDNAGNGVPIVNIATPNAAGISHNQYNDFNVGKSGLILNNGTARLNSTQLGGLIQNNPNLNGKAADAIINEVVSSNRSTLAGYLEVAGKQANVMVANPYGITCNGCGFINIPQVTLTTGKPQFDANGQLQALDVRDGNITITGQGVDASDSDYFSLIARTATLQAGLNAKDIRVVLGANRVGSDGSVTPQTPGSAAPTLALDTSVLGGMYANRIRLVSTENGVGVNTGNLGARSGDITLAANGELTVGNVVAQGNIQLQGGKLAVQGKQQAGGQLDLQGQHGIRLQDSTLRSAQDITLSSNGQIQSTGSTISAGVNRQGTIQAGNQLTIKGDNVTINHSQLVADQVALTATGHLQQDAAGVIRAGKTLRLGSASAELNGEGGGETLRLESGVLTGSGRWQASDDLSLSGVTQGDWSGSLLAGNVLDIRAGDLTNSGTLSGGQVSLHAGRWSNSGTISGRQLAMTADSLINQGTLGAEKGVDLLVNGDFDNQGTLLAGDTLQLTAASLDNHSVINANQLSLHANSLINAGTLEAQGDADLTIDALFSQTADGMLLSGNMLTLQSGDLKTAGHLQAQQLTLDTQRWLNTAGVNLGGDGRVTLAELNNRGNLLAGHALDIRAGDLINSGTLSGGQVSLHAGRWDNSGTISGRQLALTADSLINQGSLGAEKGVDLLVNGDLDNQGTLLAGDTLQLTASSLDNHGVINANQLNIHANSLINAGTLQAQGDADLTTDTLFSQTVDGMLLSGSMLTLQSGSMATGGRLQAGQLQLDTGRWLNTADISLRDNGRVTLAELDNQGSMLTEGGWQLTGERLSNQGRLQGGTLRLDATDILNSGHMQAAQDLALNAHHSVTNDGDGLSGATLTLTAPSLDNGGTLQARQLVLSGQHLVNRGQLTGIDQLNMTLSGALDNQGMLGSNALTLSADRLANAGTMTGIDQLNMTLSGALDNQGMLGSNALMLSADHLTNGGTITGIDRLNLSLNDDLTNDGNINSNQLTVTSGSLSNSGTLLGVNGADVRLTGNLDNQGMIGSSAALAVQAAAVTQSGRMEGQTLDVRADSLDNSGTLLGLDALTLAIRDSARNTGKWLSQGDSRLRTTQLDNRGQWQADTMTANANTVTNAGQILGIKALTLTATDSLSNQTAGKLLTQGAAVLTANRLSNDGEWQAGNLTLQAEQFTNTGRVQSNGALDVTLSPYTAPEPVTSRLLGTSLLAQRRLSSAAPTGLFSNSGTVAVGGDSQFRVSQLDNQGTLAGSGDMNVRADQLDNSGNWLTQGSLSLDGNYQGGGLLQAGDTLSLHGDQLSNSGRWDSAALVLNGGAFDNQGIVQAESGGTLNLTGALTTGADSHLLSNGLLTVQAGTFSQAGETGAGQLQVTTGSLDNRGRLVGLTDLDLNSSGSLTNYRGGEILGNGASALSAVTLGNQGTINAADVRLRGTDITNQGNIQGSTALQLRADNSLINQTNGQILSGGNTGLNANQVDNGGWLQGKDLTLNAQQLTNAGTLKVQNALTLTVPQWVNSGTLQVGQADITADTIDNRGALLGLTRLALQANRITNVAGAKLYSAGDMSLKTGTLEQNGQLVALGNLQADILNPMRFASTLAAGGQLTLNVTGDLVQAGTLQGNGVTVTSSGNLTNQGKIVAGSGNSTLSAADITQTASGSIQTGNSLSLLSRGGISNQGFIGAAGDLLLRAGGVVNNTSLVYAGNNLRLFSDSLINRFGNILAGNNLWLQRDENGTANSSILNSSGTIETQHGDININTGNLTNQREGLVVTESNSSTADMPSWAGGTTASIPISWFKDGELGIAEYDTSRKTGHDDDIYHFYFFKVPYAKAYDQKIEISSKFISINAQDTAAKISSASNLFVNAKSILNNASSIFSKNNISMSGDVLNNKSYQSGYLKEYLLYKYNGVVDPENNRYRRYFLPDSDQSDYKFVNVKDNSKDGMSYDYIKYHSGSGKNDGWVSKFNLINKYIDYELIGDPITEFTPGQNYNATIQAGGSITASFTSNISNTSLQPGSGSFIPAAAIPTLARVSSLGGLTQPGDRSLSTGNSDLSLSHSSTPTLELQPGVQAAAISVDPAHPFSNLSASDLITSINQGLQQLNQQTLTDYPLPSGNNGLFVVDPNSDSHYLIHSNPKLDQLGQVDNGLFSELQGMLNQTPATQAKVETRSQLTQANQFLGSSYLLGKLNLDADHDYRFLGDATFDTRYISNALLDQTGQRYLNGLGSDLAQMQYLLDNAAQAQKSLNLQLGVSLTPDQVAGLSHSIVWWENITVNGQTVLAPKLYLAQADQSNLQGSSIVANSVSLSAGGAVTNSGSTVKAVEALAIASGDKIENSEGGLLKSNGSLNLVSLGNLTNSSATIQGNNVTLASINGDIINTTTVNQWQTAAKDGRGSGSLTRTDLGKTGSIVADNALTLQAGHDIQLNAGQLSAGQSMALSAANDITLNAAHTLKDTVDTRGGGTSQNRTQGLVTSQLTSGGDLSLSAGRDLTTEAAGLNATGDMALSAGRDLNLLSATQEQYSGHWWDRHADWRQTVSQQGTTLDAGRGLSLSAGNDINLQAAQAETNGALTAKAGNDINLLSATESQHDFFEETKVKKGLFSRSVTHNLQDTLQTTEKGTLLSSNSVALTSGHDINVQGSSVAAEDDVALTAKNNVNTAASVENYQNYEEHSKKTSGLFSGGGIGFTIGSTSVSQKLRDKAATESQSVSTLGSTGGSVRINAGQDVKLAGTDVIAARDVQLTGNSVTVDPGYDKRQQEQKSEQKTAGLTVALSGVVGSALNSAVQSIQAVRKASDGRLAALQGMKAVLSGYQAYQGTQQATNNKGASSFVGISVSAGAQHSSSSQHSEQTQSFASTLSAGNDISITARSGDITAVGSQLKAVNNVELNAAQAINLLSARNSEELSGKNSSSGGNIGVSFGLSNGGAGLSVFANVNAAKGRELGSGNSWSETTVDAGQRVGLTSGGDTNLIGAQVSGEQVSANVGGDLLVQSQQDSNQYDSKQTTVAAGGSFTFGSMTGSGYLSVSQDKMHSNFDSVQQQSGLFAGSGGYDIDVGNHTQLDGAVIGSTASADKNRLDTGTLGWSDIGNKAEFSVSHTGIGLSASPSLSGTDMLKSAALTVPSALMAMGSGGNASSSTYAAVSDGTLTVRNQAQQTQDVTMLSHDVEHANNALSPIFDKEKEQKRLQTAQLIGEIGGQAIDIVRTQGAIKAEKAAEASGESKVNRPAEDGSEKAWEDYKKALTETPAYKAAMKDYGTGGDFQRAAQAATAALTALAGGDIQKALAGASAPYLAQLVKAATMPQDGSKATASDIAANAMGHAVVGAVVAELSGQNVAAGAVGAAGGELAARSIMGYLYPGKETKDLTEAEKQSVSALATVASGLASGLAAGDTTGAASGAQAGRNAVENNFLSDKDIKTFTEKYAAAKTDAEKEQLVADLKKLDADKQKQALSTGISIAEQKDALADLKALVASPECTAKCQELAAYSISELEPVANNTQLHEDNLKKGILAGVIYALTVEKPASGGSGSGLSSLTKEQQQLIRNAETITTAKGIQNPFPRDLNEKVLWNGVKANPSAGQKLDGMNKDPRFPASAGFQKMQVTHELPDGSNITIHYQYNSNTGKAYDMKITSPQANPLQPGPSIRDK</sequence>
<evidence type="ECO:0000256" key="4">
    <source>
        <dbReference type="ARBA" id="ARBA00023026"/>
    </source>
</evidence>
<gene>
    <name evidence="8" type="ORF">CWC46_12880</name>
    <name evidence="9" type="ORF">Ser39006_012885</name>
</gene>
<dbReference type="GO" id="GO:0090729">
    <property type="term" value="F:toxin activity"/>
    <property type="evidence" value="ECO:0007669"/>
    <property type="project" value="UniProtKB-KW"/>
</dbReference>